<sequence length="49" mass="5450">MKNLNLENVELIELNQNELSQVDGGGFGPFGAGFRIFFKPAFIVSEQYA</sequence>
<dbReference type="RefSeq" id="WP_274268193.1">
    <property type="nucleotide sequence ID" value="NZ_CP117880.1"/>
</dbReference>
<organism evidence="1 2">
    <name type="scientific">Sphingobacterium oryzagri</name>
    <dbReference type="NCBI Taxonomy" id="3025669"/>
    <lineage>
        <taxon>Bacteria</taxon>
        <taxon>Pseudomonadati</taxon>
        <taxon>Bacteroidota</taxon>
        <taxon>Sphingobacteriia</taxon>
        <taxon>Sphingobacteriales</taxon>
        <taxon>Sphingobacteriaceae</taxon>
        <taxon>Sphingobacterium</taxon>
    </lineage>
</organism>
<reference evidence="1 2" key="1">
    <citation type="submission" date="2023-02" db="EMBL/GenBank/DDBJ databases">
        <title>Genome sequence of Sphingobacterium sp. KACC 22765.</title>
        <authorList>
            <person name="Kim S."/>
            <person name="Heo J."/>
            <person name="Kwon S.-W."/>
        </authorList>
    </citation>
    <scope>NUCLEOTIDE SEQUENCE [LARGE SCALE GENOMIC DNA]</scope>
    <source>
        <strain evidence="1 2">KACC 22765</strain>
    </source>
</reference>
<gene>
    <name evidence="1" type="ORF">PQ465_03655</name>
</gene>
<dbReference type="EMBL" id="CP117880">
    <property type="protein sequence ID" value="WDF69479.1"/>
    <property type="molecule type" value="Genomic_DNA"/>
</dbReference>
<evidence type="ECO:0008006" key="3">
    <source>
        <dbReference type="Google" id="ProtNLM"/>
    </source>
</evidence>
<name>A0ABY7WQ63_9SPHI</name>
<dbReference type="Proteomes" id="UP001221558">
    <property type="component" value="Chromosome"/>
</dbReference>
<accession>A0ABY7WQ63</accession>
<keyword evidence="2" id="KW-1185">Reference proteome</keyword>
<proteinExistence type="predicted"/>
<protein>
    <recommendedName>
        <fullName evidence="3">Bacteriocin-type signal sequence-containing protein</fullName>
    </recommendedName>
</protein>
<evidence type="ECO:0000313" key="2">
    <source>
        <dbReference type="Proteomes" id="UP001221558"/>
    </source>
</evidence>
<evidence type="ECO:0000313" key="1">
    <source>
        <dbReference type="EMBL" id="WDF69479.1"/>
    </source>
</evidence>